<dbReference type="CDD" id="cd21546">
    <property type="entry name" value="SPOC_FPA-like"/>
    <property type="match status" value="1"/>
</dbReference>
<feature type="non-terminal residue" evidence="5">
    <location>
        <position position="1"/>
    </location>
</feature>
<dbReference type="GO" id="GO:0003723">
    <property type="term" value="F:RNA binding"/>
    <property type="evidence" value="ECO:0007669"/>
    <property type="project" value="UniProtKB-KW"/>
</dbReference>
<accession>S8CYS8</accession>
<reference evidence="5 6" key="1">
    <citation type="journal article" date="2013" name="BMC Genomics">
        <title>The miniature genome of a carnivorous plant Genlisea aurea contains a low number of genes and short non-coding sequences.</title>
        <authorList>
            <person name="Leushkin E.V."/>
            <person name="Sutormin R.A."/>
            <person name="Nabieva E.R."/>
            <person name="Penin A.A."/>
            <person name="Kondrashov A.S."/>
            <person name="Logacheva M.D."/>
        </authorList>
    </citation>
    <scope>NUCLEOTIDE SEQUENCE [LARGE SCALE GENOMIC DNA]</scope>
</reference>
<evidence type="ECO:0000259" key="4">
    <source>
        <dbReference type="Pfam" id="PF07744"/>
    </source>
</evidence>
<keyword evidence="6" id="KW-1185">Reference proteome</keyword>
<dbReference type="Proteomes" id="UP000015453">
    <property type="component" value="Unassembled WGS sequence"/>
</dbReference>
<gene>
    <name evidence="5" type="ORF">M569_02153</name>
</gene>
<dbReference type="InterPro" id="IPR012921">
    <property type="entry name" value="SPOC_C"/>
</dbReference>
<comment type="subcellular location">
    <subcellularLocation>
        <location evidence="1">Nucleus</location>
    </subcellularLocation>
</comment>
<proteinExistence type="predicted"/>
<feature type="non-terminal residue" evidence="5">
    <location>
        <position position="132"/>
    </location>
</feature>
<keyword evidence="2" id="KW-0694">RNA-binding</keyword>
<evidence type="ECO:0000313" key="5">
    <source>
        <dbReference type="EMBL" id="EPS72609.1"/>
    </source>
</evidence>
<feature type="domain" description="Spen paralogue and orthologue SPOC C-terminal" evidence="4">
    <location>
        <begin position="4"/>
        <end position="129"/>
    </location>
</feature>
<dbReference type="Pfam" id="PF07744">
    <property type="entry name" value="SPOC"/>
    <property type="match status" value="1"/>
</dbReference>
<sequence>KRRADGDCIWRGLIAKGGTPVCRGRCVVIGEGLDADIPKVVNCSARTGLDLLTKHYEEAVGFDVVLFLPDSEDDFGSYTEFLRYLGSKDRAGVAKLDDGTTMFLVPPSSFLFKVLKVSGPERLYGVVLKFPP</sequence>
<protein>
    <recommendedName>
        <fullName evidence="4">Spen paralogue and orthologue SPOC C-terminal domain-containing protein</fullName>
    </recommendedName>
</protein>
<dbReference type="PANTHER" id="PTHR23189">
    <property type="entry name" value="RNA RECOGNITION MOTIF-CONTAINING"/>
    <property type="match status" value="1"/>
</dbReference>
<dbReference type="EMBL" id="AUSU01000771">
    <property type="protein sequence ID" value="EPS72609.1"/>
    <property type="molecule type" value="Genomic_DNA"/>
</dbReference>
<dbReference type="AlphaFoldDB" id="S8CYS8"/>
<dbReference type="GO" id="GO:0005634">
    <property type="term" value="C:nucleus"/>
    <property type="evidence" value="ECO:0007669"/>
    <property type="project" value="UniProtKB-SubCell"/>
</dbReference>
<organism evidence="5 6">
    <name type="scientific">Genlisea aurea</name>
    <dbReference type="NCBI Taxonomy" id="192259"/>
    <lineage>
        <taxon>Eukaryota</taxon>
        <taxon>Viridiplantae</taxon>
        <taxon>Streptophyta</taxon>
        <taxon>Embryophyta</taxon>
        <taxon>Tracheophyta</taxon>
        <taxon>Spermatophyta</taxon>
        <taxon>Magnoliopsida</taxon>
        <taxon>eudicotyledons</taxon>
        <taxon>Gunneridae</taxon>
        <taxon>Pentapetalae</taxon>
        <taxon>asterids</taxon>
        <taxon>lamiids</taxon>
        <taxon>Lamiales</taxon>
        <taxon>Lentibulariaceae</taxon>
        <taxon>Genlisea</taxon>
    </lineage>
</organism>
<dbReference type="OrthoDB" id="439808at2759"/>
<evidence type="ECO:0000256" key="2">
    <source>
        <dbReference type="ARBA" id="ARBA00022884"/>
    </source>
</evidence>
<comment type="caution">
    <text evidence="5">The sequence shown here is derived from an EMBL/GenBank/DDBJ whole genome shotgun (WGS) entry which is preliminary data.</text>
</comment>
<evidence type="ECO:0000313" key="6">
    <source>
        <dbReference type="Proteomes" id="UP000015453"/>
    </source>
</evidence>
<name>S8CYS8_9LAMI</name>
<keyword evidence="3" id="KW-0539">Nucleus</keyword>
<evidence type="ECO:0000256" key="1">
    <source>
        <dbReference type="ARBA" id="ARBA00004123"/>
    </source>
</evidence>
<evidence type="ECO:0000256" key="3">
    <source>
        <dbReference type="ARBA" id="ARBA00023242"/>
    </source>
</evidence>